<dbReference type="InterPro" id="IPR050463">
    <property type="entry name" value="Gfo/Idh/MocA_oxidrdct_glycsds"/>
</dbReference>
<dbReference type="InterPro" id="IPR000683">
    <property type="entry name" value="Gfo/Idh/MocA-like_OxRdtase_N"/>
</dbReference>
<dbReference type="Pfam" id="PF19051">
    <property type="entry name" value="GFO_IDH_MocA_C2"/>
    <property type="match status" value="1"/>
</dbReference>
<dbReference type="SUPFAM" id="SSF55347">
    <property type="entry name" value="Glyceraldehyde-3-phosphate dehydrogenase-like, C-terminal domain"/>
    <property type="match status" value="1"/>
</dbReference>
<dbReference type="Gene3D" id="3.30.360.10">
    <property type="entry name" value="Dihydrodipicolinate Reductase, domain 2"/>
    <property type="match status" value="1"/>
</dbReference>
<evidence type="ECO:0000259" key="2">
    <source>
        <dbReference type="Pfam" id="PF19051"/>
    </source>
</evidence>
<dbReference type="Proteomes" id="UP000215086">
    <property type="component" value="Chromosome"/>
</dbReference>
<sequence length="443" mass="48975">MLAGKLSRRDLLKGAALSGGVAIPLLWLPRLARGESANETIGVGAIGVGGRGSGIGNEAARFGVMLACADVDRSHAEKFAARFGGQCEVFTDYRRVLDRKDIHVVTIGTPDHWHTKIAVEAMLAGKDVYCEKPLTLTIDEGKILRRVVAETKRVFQVGTQQRSDRRFLQAVALARSGRLGKPLTATCSIGAGPKGGPFPTSDPPATLDWDFWLGQAPFVPYTKERCHGTFRWWLEYSGGKLTDWGAHHVDIAQWGLGCEHTGPIEVEGKGDFPTIPENFDPVAFFAGKVALPNAYNTATTFQCTLRFANGGTIIVRHGPDNGVWFEGPSGQIFVNRGKITGKLLEELTKNEQQWLEEEVTKLYKGRQLKGHMANFFECVRERAEPISDVATHHRELSSCHMCNIAMLLKRKLRWDPEKEVFVGDEQANALLSRPQRKPYTIEV</sequence>
<dbReference type="PANTHER" id="PTHR43818">
    <property type="entry name" value="BCDNA.GH03377"/>
    <property type="match status" value="1"/>
</dbReference>
<reference evidence="3 4" key="1">
    <citation type="journal article" name="Front. Microbiol.">
        <title>Sugar Metabolism of the First Thermophilic Planctomycete Thermogutta terrifontis: Comparative Genomic and Transcriptomic Approaches.</title>
        <authorList>
            <person name="Elcheninov A.G."/>
            <person name="Menzel P."/>
            <person name="Gudbergsdottir S.R."/>
            <person name="Slesarev A.I."/>
            <person name="Kadnikov V.V."/>
            <person name="Krogh A."/>
            <person name="Bonch-Osmolovskaya E.A."/>
            <person name="Peng X."/>
            <person name="Kublanov I.V."/>
        </authorList>
    </citation>
    <scope>NUCLEOTIDE SEQUENCE [LARGE SCALE GENOMIC DNA]</scope>
    <source>
        <strain evidence="3 4">R1</strain>
    </source>
</reference>
<name>A0A286RJE3_9BACT</name>
<keyword evidence="4" id="KW-1185">Reference proteome</keyword>
<dbReference type="Gene3D" id="3.40.50.720">
    <property type="entry name" value="NAD(P)-binding Rossmann-like Domain"/>
    <property type="match status" value="1"/>
</dbReference>
<dbReference type="InterPro" id="IPR036291">
    <property type="entry name" value="NAD(P)-bd_dom_sf"/>
</dbReference>
<gene>
    <name evidence="3" type="ORF">THTE_3479</name>
</gene>
<dbReference type="OrthoDB" id="9788246at2"/>
<evidence type="ECO:0000313" key="3">
    <source>
        <dbReference type="EMBL" id="ASV76081.1"/>
    </source>
</evidence>
<dbReference type="KEGG" id="ttf:THTE_3479"/>
<feature type="domain" description="Gfo/Idh/MocA-like oxidoreductase bacterial type C-terminal" evidence="2">
    <location>
        <begin position="201"/>
        <end position="441"/>
    </location>
</feature>
<dbReference type="InterPro" id="IPR006311">
    <property type="entry name" value="TAT_signal"/>
</dbReference>
<dbReference type="RefSeq" id="WP_095415949.1">
    <property type="nucleotide sequence ID" value="NZ_CP018477.1"/>
</dbReference>
<dbReference type="PROSITE" id="PS51318">
    <property type="entry name" value="TAT"/>
    <property type="match status" value="1"/>
</dbReference>
<protein>
    <submittedName>
        <fullName evidence="3">NADH-dependent dehydrogenase</fullName>
    </submittedName>
</protein>
<organism evidence="3 4">
    <name type="scientific">Thermogutta terrifontis</name>
    <dbReference type="NCBI Taxonomy" id="1331910"/>
    <lineage>
        <taxon>Bacteria</taxon>
        <taxon>Pseudomonadati</taxon>
        <taxon>Planctomycetota</taxon>
        <taxon>Planctomycetia</taxon>
        <taxon>Pirellulales</taxon>
        <taxon>Thermoguttaceae</taxon>
        <taxon>Thermogutta</taxon>
    </lineage>
</organism>
<evidence type="ECO:0000313" key="4">
    <source>
        <dbReference type="Proteomes" id="UP000215086"/>
    </source>
</evidence>
<dbReference type="GO" id="GO:0000166">
    <property type="term" value="F:nucleotide binding"/>
    <property type="evidence" value="ECO:0007669"/>
    <property type="project" value="InterPro"/>
</dbReference>
<feature type="domain" description="Gfo/Idh/MocA-like oxidoreductase N-terminal" evidence="1">
    <location>
        <begin position="42"/>
        <end position="158"/>
    </location>
</feature>
<dbReference type="SUPFAM" id="SSF51735">
    <property type="entry name" value="NAD(P)-binding Rossmann-fold domains"/>
    <property type="match status" value="1"/>
</dbReference>
<dbReference type="NCBIfam" id="TIGR01409">
    <property type="entry name" value="TAT_signal_seq"/>
    <property type="match status" value="1"/>
</dbReference>
<dbReference type="InterPro" id="IPR043906">
    <property type="entry name" value="Gfo/Idh/MocA_OxRdtase_bact_C"/>
</dbReference>
<dbReference type="PANTHER" id="PTHR43818:SF5">
    <property type="entry name" value="OXIDOREDUCTASE FAMILY PROTEIN"/>
    <property type="match status" value="1"/>
</dbReference>
<evidence type="ECO:0000259" key="1">
    <source>
        <dbReference type="Pfam" id="PF01408"/>
    </source>
</evidence>
<dbReference type="InterPro" id="IPR019546">
    <property type="entry name" value="TAT_signal_bac_arc"/>
</dbReference>
<proteinExistence type="predicted"/>
<accession>A0A286RJE3</accession>
<dbReference type="EMBL" id="CP018477">
    <property type="protein sequence ID" value="ASV76081.1"/>
    <property type="molecule type" value="Genomic_DNA"/>
</dbReference>
<dbReference type="AlphaFoldDB" id="A0A286RJE3"/>
<dbReference type="Pfam" id="PF01408">
    <property type="entry name" value="GFO_IDH_MocA"/>
    <property type="match status" value="1"/>
</dbReference>